<feature type="compositionally biased region" description="Low complexity" evidence="1">
    <location>
        <begin position="261"/>
        <end position="271"/>
    </location>
</feature>
<dbReference type="VEuPathDB" id="FungiDB:PTTG_02021"/>
<evidence type="ECO:0000313" key="2">
    <source>
        <dbReference type="EMBL" id="OAV95776.1"/>
    </source>
</evidence>
<feature type="region of interest" description="Disordered" evidence="1">
    <location>
        <begin position="200"/>
        <end position="401"/>
    </location>
</feature>
<dbReference type="Proteomes" id="UP000005240">
    <property type="component" value="Unassembled WGS sequence"/>
</dbReference>
<name>A0A180GSJ1_PUCT1</name>
<dbReference type="EnsemblFungi" id="PTTG_02021-t43_1">
    <property type="protein sequence ID" value="PTTG_02021-t43_1-p1"/>
    <property type="gene ID" value="PTTG_02021"/>
</dbReference>
<reference evidence="2" key="1">
    <citation type="submission" date="2009-11" db="EMBL/GenBank/DDBJ databases">
        <authorList>
            <consortium name="The Broad Institute Genome Sequencing Platform"/>
            <person name="Ward D."/>
            <person name="Feldgarden M."/>
            <person name="Earl A."/>
            <person name="Young S.K."/>
            <person name="Zeng Q."/>
            <person name="Koehrsen M."/>
            <person name="Alvarado L."/>
            <person name="Berlin A."/>
            <person name="Bochicchio J."/>
            <person name="Borenstein D."/>
            <person name="Chapman S.B."/>
            <person name="Chen Z."/>
            <person name="Engels R."/>
            <person name="Freedman E."/>
            <person name="Gellesch M."/>
            <person name="Goldberg J."/>
            <person name="Griggs A."/>
            <person name="Gujja S."/>
            <person name="Heilman E."/>
            <person name="Heiman D."/>
            <person name="Hepburn T."/>
            <person name="Howarth C."/>
            <person name="Jen D."/>
            <person name="Larson L."/>
            <person name="Lewis B."/>
            <person name="Mehta T."/>
            <person name="Park D."/>
            <person name="Pearson M."/>
            <person name="Roberts A."/>
            <person name="Saif S."/>
            <person name="Shea T."/>
            <person name="Shenoy N."/>
            <person name="Sisk P."/>
            <person name="Stolte C."/>
            <person name="Sykes S."/>
            <person name="Thomson T."/>
            <person name="Walk T."/>
            <person name="White J."/>
            <person name="Yandava C."/>
            <person name="Izard J."/>
            <person name="Baranova O.V."/>
            <person name="Blanton J.M."/>
            <person name="Tanner A.C."/>
            <person name="Dewhirst F.E."/>
            <person name="Haas B."/>
            <person name="Nusbaum C."/>
            <person name="Birren B."/>
        </authorList>
    </citation>
    <scope>NUCLEOTIDE SEQUENCE [LARGE SCALE GENOMIC DNA]</scope>
    <source>
        <strain evidence="2">1-1 BBBD Race 1</strain>
    </source>
</reference>
<feature type="compositionally biased region" description="Polar residues" evidence="1">
    <location>
        <begin position="295"/>
        <end position="316"/>
    </location>
</feature>
<feature type="compositionally biased region" description="Polar residues" evidence="1">
    <location>
        <begin position="637"/>
        <end position="648"/>
    </location>
</feature>
<protein>
    <submittedName>
        <fullName evidence="2 3">Uncharacterized protein</fullName>
    </submittedName>
</protein>
<reference evidence="3 4" key="3">
    <citation type="journal article" date="2017" name="G3 (Bethesda)">
        <title>Comparative analysis highlights variable genome content of wheat rusts and divergence of the mating loci.</title>
        <authorList>
            <person name="Cuomo C.A."/>
            <person name="Bakkeren G."/>
            <person name="Khalil H.B."/>
            <person name="Panwar V."/>
            <person name="Joly D."/>
            <person name="Linning R."/>
            <person name="Sakthikumar S."/>
            <person name="Song X."/>
            <person name="Adiconis X."/>
            <person name="Fan L."/>
            <person name="Goldberg J.M."/>
            <person name="Levin J.Z."/>
            <person name="Young S."/>
            <person name="Zeng Q."/>
            <person name="Anikster Y."/>
            <person name="Bruce M."/>
            <person name="Wang M."/>
            <person name="Yin C."/>
            <person name="McCallum B."/>
            <person name="Szabo L.J."/>
            <person name="Hulbert S."/>
            <person name="Chen X."/>
            <person name="Fellers J.P."/>
        </authorList>
    </citation>
    <scope>NUCLEOTIDE SEQUENCE</scope>
    <source>
        <strain evidence="4">Isolate 1-1 / race 1 (BBBD)</strain>
        <strain evidence="3">isolate 1-1 / race 1 (BBBD)</strain>
    </source>
</reference>
<feature type="compositionally biased region" description="Polar residues" evidence="1">
    <location>
        <begin position="364"/>
        <end position="398"/>
    </location>
</feature>
<dbReference type="EMBL" id="ADAS02000026">
    <property type="protein sequence ID" value="OAV95776.1"/>
    <property type="molecule type" value="Genomic_DNA"/>
</dbReference>
<feature type="region of interest" description="Disordered" evidence="1">
    <location>
        <begin position="628"/>
        <end position="652"/>
    </location>
</feature>
<sequence length="714" mass="77752">MHRKWQDGIRVGRVEVTNISTNSHKDPTLITVFPPHHQPSTLLHTHCPFLLEKPMSNPAHFAGTPVPESSPSDMDTTSSHSTPPPTKQDFQQNFGAQTLPAPSFQQFALQGRTSTNIASLDPEESILQTEIEEITAEEFGRSIELAAQAAESIATLKLPRSCKRIANDLANLLKTSKRRWQETGVIPDEEDIKIVDPANCSASTSSAVTKRRRRSRTRGSKRSSTKPVNLLAKAPTNPSNLASQSHAPAVIPTTSNLVTGSATTNSSSATTQLQHPKENPSAARPNKNPWDQDDNNPTAPTNRIRTSAHTMPSYPQLQAGADSNPVDSTVAPDKSAHTTQPTAADNQSSGEPIEQPLFKPSSPSPSNQVSAGSKQQSASSHSPTTSNQPVGPSASATPTPGKLTIIKCDTMRMTVSTINDQFAGGSKPSWAKYQTTWDSLALLIDHPARAMHPTVPAPLQFSLQRTFCSYGTWINTITSLDNFLAPHHGEQWYCPDLLDFPRLTIRDLFRLLHPPQHSHKEWARIVAASVEMMADSLFKPPQLDYFQPADPMTQGVKVLAYLAAFKNGSSSFDPAHENPESSASSAQRSHSLDVIREFRDVIIDVLMAYIIFQTNYFSDAPLNAAQKKANTQANQTPRNGTTESTSTVPKAPVDLANVPGTAAVHLQTYQRKQNFQPLVYFVLAGVCGLFITSRDHRNAGISTCLSSPDFPPNL</sequence>
<evidence type="ECO:0000313" key="4">
    <source>
        <dbReference type="Proteomes" id="UP000005240"/>
    </source>
</evidence>
<gene>
    <name evidence="2" type="ORF">PTTG_02021</name>
</gene>
<evidence type="ECO:0000313" key="3">
    <source>
        <dbReference type="EnsemblFungi" id="PTTG_02021-t43_1-p1"/>
    </source>
</evidence>
<feature type="compositionally biased region" description="Polar residues" evidence="1">
    <location>
        <begin position="236"/>
        <end position="260"/>
    </location>
</feature>
<organism evidence="2">
    <name type="scientific">Puccinia triticina (isolate 1-1 / race 1 (BBBD))</name>
    <name type="common">Brown leaf rust fungus</name>
    <dbReference type="NCBI Taxonomy" id="630390"/>
    <lineage>
        <taxon>Eukaryota</taxon>
        <taxon>Fungi</taxon>
        <taxon>Dikarya</taxon>
        <taxon>Basidiomycota</taxon>
        <taxon>Pucciniomycotina</taxon>
        <taxon>Pucciniomycetes</taxon>
        <taxon>Pucciniales</taxon>
        <taxon>Pucciniaceae</taxon>
        <taxon>Puccinia</taxon>
    </lineage>
</organism>
<feature type="compositionally biased region" description="Basic residues" evidence="1">
    <location>
        <begin position="209"/>
        <end position="224"/>
    </location>
</feature>
<evidence type="ECO:0000256" key="1">
    <source>
        <dbReference type="SAM" id="MobiDB-lite"/>
    </source>
</evidence>
<reference evidence="2" key="2">
    <citation type="submission" date="2016-05" db="EMBL/GenBank/DDBJ databases">
        <title>Comparative analysis highlights variable genome content of wheat rusts and divergence of the mating loci.</title>
        <authorList>
            <person name="Cuomo C.A."/>
            <person name="Bakkeren G."/>
            <person name="Szabo L."/>
            <person name="Khalil H."/>
            <person name="Joly D."/>
            <person name="Goldberg J."/>
            <person name="Young S."/>
            <person name="Zeng Q."/>
            <person name="Fellers J."/>
        </authorList>
    </citation>
    <scope>NUCLEOTIDE SEQUENCE [LARGE SCALE GENOMIC DNA]</scope>
    <source>
        <strain evidence="2">1-1 BBBD Race 1</strain>
    </source>
</reference>
<reference evidence="3" key="4">
    <citation type="submission" date="2025-05" db="UniProtKB">
        <authorList>
            <consortium name="EnsemblFungi"/>
        </authorList>
    </citation>
    <scope>IDENTIFICATION</scope>
    <source>
        <strain evidence="3">isolate 1-1 / race 1 (BBBD)</strain>
    </source>
</reference>
<accession>A0A180GSJ1</accession>
<keyword evidence="4" id="KW-1185">Reference proteome</keyword>
<feature type="compositionally biased region" description="Polar residues" evidence="1">
    <location>
        <begin position="337"/>
        <end position="350"/>
    </location>
</feature>
<feature type="region of interest" description="Disordered" evidence="1">
    <location>
        <begin position="58"/>
        <end position="92"/>
    </location>
</feature>
<dbReference type="AlphaFoldDB" id="A0A180GSJ1"/>
<proteinExistence type="predicted"/>
<feature type="compositionally biased region" description="Low complexity" evidence="1">
    <location>
        <begin position="69"/>
        <end position="81"/>
    </location>
</feature>